<evidence type="ECO:0000256" key="1">
    <source>
        <dbReference type="SAM" id="SignalP"/>
    </source>
</evidence>
<dbReference type="RefSeq" id="WP_139281044.1">
    <property type="nucleotide sequence ID" value="NZ_FRAA01000006.1"/>
</dbReference>
<dbReference type="EMBL" id="FRAA01000006">
    <property type="protein sequence ID" value="SHK61117.1"/>
    <property type="molecule type" value="Genomic_DNA"/>
</dbReference>
<evidence type="ECO:0000313" key="3">
    <source>
        <dbReference type="EMBL" id="SHK61117.1"/>
    </source>
</evidence>
<dbReference type="Gene3D" id="2.40.160.20">
    <property type="match status" value="1"/>
</dbReference>
<proteinExistence type="predicted"/>
<protein>
    <recommendedName>
        <fullName evidence="2">DUF6089 domain-containing protein</fullName>
    </recommendedName>
</protein>
<dbReference type="Proteomes" id="UP000184474">
    <property type="component" value="Unassembled WGS sequence"/>
</dbReference>
<feature type="signal peptide" evidence="1">
    <location>
        <begin position="1"/>
        <end position="21"/>
    </location>
</feature>
<dbReference type="Pfam" id="PF19573">
    <property type="entry name" value="DUF6089"/>
    <property type="match status" value="1"/>
</dbReference>
<keyword evidence="1" id="KW-0732">Signal</keyword>
<feature type="chain" id="PRO_5012274485" description="DUF6089 domain-containing protein" evidence="1">
    <location>
        <begin position="22"/>
        <end position="232"/>
    </location>
</feature>
<reference evidence="4" key="1">
    <citation type="submission" date="2016-11" db="EMBL/GenBank/DDBJ databases">
        <authorList>
            <person name="Varghese N."/>
            <person name="Submissions S."/>
        </authorList>
    </citation>
    <scope>NUCLEOTIDE SEQUENCE [LARGE SCALE GENOMIC DNA]</scope>
    <source>
        <strain evidence="4">DSM 26134</strain>
    </source>
</reference>
<keyword evidence="4" id="KW-1185">Reference proteome</keyword>
<dbReference type="InterPro" id="IPR045743">
    <property type="entry name" value="DUF6089"/>
</dbReference>
<dbReference type="InterPro" id="IPR011250">
    <property type="entry name" value="OMP/PagP_B-barrel"/>
</dbReference>
<dbReference type="STRING" id="156994.SAMN04488028_106205"/>
<gene>
    <name evidence="3" type="ORF">SAMN04488028_106205</name>
</gene>
<name>A0A1M6TVZ6_REIAG</name>
<accession>A0A1M6TVZ6</accession>
<evidence type="ECO:0000313" key="4">
    <source>
        <dbReference type="Proteomes" id="UP000184474"/>
    </source>
</evidence>
<organism evidence="3 4">
    <name type="scientific">Reichenbachiella agariperforans</name>
    <dbReference type="NCBI Taxonomy" id="156994"/>
    <lineage>
        <taxon>Bacteria</taxon>
        <taxon>Pseudomonadati</taxon>
        <taxon>Bacteroidota</taxon>
        <taxon>Cytophagia</taxon>
        <taxon>Cytophagales</taxon>
        <taxon>Reichenbachiellaceae</taxon>
        <taxon>Reichenbachiella</taxon>
    </lineage>
</organism>
<sequence>MKYKILPILSAFLFLGQFAFAQRTEVGIGIGGMSYSGDLYRGYDVLNQNLGAQLLYRVNYDKDVSFRFSALYGKVSGSDEHPFDALGEVRNASFERRVLEGSATIEFHFLDYKNPKSLIKWSPYIFGGVGVMKIFDTGSEDISGIQPVIPFGGGVKHLIGRKFNVGLEFGARKTFTDQFDGISDNELFEKPTFQFGNPEDKDWYYFVGVSVSYVIFKVPCTYKYQPNKTLYR</sequence>
<feature type="domain" description="DUF6089" evidence="2">
    <location>
        <begin position="12"/>
        <end position="221"/>
    </location>
</feature>
<dbReference type="AlphaFoldDB" id="A0A1M6TVZ6"/>
<dbReference type="SUPFAM" id="SSF56925">
    <property type="entry name" value="OMPA-like"/>
    <property type="match status" value="1"/>
</dbReference>
<evidence type="ECO:0000259" key="2">
    <source>
        <dbReference type="Pfam" id="PF19573"/>
    </source>
</evidence>